<dbReference type="EMBL" id="RKMK01000016">
    <property type="protein sequence ID" value="RXG95215.1"/>
    <property type="molecule type" value="Genomic_DNA"/>
</dbReference>
<gene>
    <name evidence="2" type="ORF">EAS61_18800</name>
</gene>
<name>A0A4Q0QLJ0_9BRAD</name>
<feature type="region of interest" description="Disordered" evidence="1">
    <location>
        <begin position="196"/>
        <end position="224"/>
    </location>
</feature>
<evidence type="ECO:0000313" key="3">
    <source>
        <dbReference type="Proteomes" id="UP000290174"/>
    </source>
</evidence>
<proteinExistence type="predicted"/>
<organism evidence="2 3">
    <name type="scientific">Bradyrhizobium zhanjiangense</name>
    <dbReference type="NCBI Taxonomy" id="1325107"/>
    <lineage>
        <taxon>Bacteria</taxon>
        <taxon>Pseudomonadati</taxon>
        <taxon>Pseudomonadota</taxon>
        <taxon>Alphaproteobacteria</taxon>
        <taxon>Hyphomicrobiales</taxon>
        <taxon>Nitrobacteraceae</taxon>
        <taxon>Bradyrhizobium</taxon>
    </lineage>
</organism>
<evidence type="ECO:0000313" key="2">
    <source>
        <dbReference type="EMBL" id="RXG95215.1"/>
    </source>
</evidence>
<accession>A0A4Q0QLJ0</accession>
<evidence type="ECO:0000256" key="1">
    <source>
        <dbReference type="SAM" id="MobiDB-lite"/>
    </source>
</evidence>
<feature type="region of interest" description="Disordered" evidence="1">
    <location>
        <begin position="105"/>
        <end position="124"/>
    </location>
</feature>
<reference evidence="2 3" key="1">
    <citation type="submission" date="2018-11" db="EMBL/GenBank/DDBJ databases">
        <title>Bradyrhizobium sp. nov., isolated from effective nodules of peanut in China.</title>
        <authorList>
            <person name="Li Y."/>
        </authorList>
    </citation>
    <scope>NUCLEOTIDE SEQUENCE [LARGE SCALE GENOMIC DNA]</scope>
    <source>
        <strain evidence="2 3">CCBAU 51770</strain>
    </source>
</reference>
<comment type="caution">
    <text evidence="2">The sequence shown here is derived from an EMBL/GenBank/DDBJ whole genome shotgun (WGS) entry which is preliminary data.</text>
</comment>
<dbReference type="AlphaFoldDB" id="A0A4Q0QLJ0"/>
<dbReference type="Proteomes" id="UP000290174">
    <property type="component" value="Unassembled WGS sequence"/>
</dbReference>
<feature type="compositionally biased region" description="Polar residues" evidence="1">
    <location>
        <begin position="203"/>
        <end position="213"/>
    </location>
</feature>
<feature type="compositionally biased region" description="Basic and acidic residues" evidence="1">
    <location>
        <begin position="215"/>
        <end position="224"/>
    </location>
</feature>
<feature type="compositionally biased region" description="Low complexity" evidence="1">
    <location>
        <begin position="105"/>
        <end position="114"/>
    </location>
</feature>
<protein>
    <submittedName>
        <fullName evidence="2">Uncharacterized protein</fullName>
    </submittedName>
</protein>
<sequence>MTSFLVRQLLESCTCNNLRRLPALRREKEMNVDPGNAADTPFEVHNPLQEPHRVLGPQDELNTQISAPAHSSDDQASFEQQLNDLNLDDVDPVCPTSASVPLAANSATARSSSAPGEAASETSRYPAPSFVGARAQLAATLMGATLQELKNEIALAEEQSARWAPAGDNGVDRDRIFDNIAASTYLKLHRFQNQDSDCKPRTEATTSAISHARNTARDHSSIGDPLERYPLDLARQAGWHMRGKTASPFVSLVEDPSKLSVSRDHQARAIASNANTLHTYVVPKSAVWTPDHVLSSIGLGMNVEDSDNIDADVDLMCSLGRTPTRETERLFLGGNLESYRVASEENPFKRETGE</sequence>